<name>A0ABP7G2D4_9ACTN</name>
<dbReference type="SMART" id="SM00419">
    <property type="entry name" value="HTH_CRP"/>
    <property type="match status" value="1"/>
</dbReference>
<evidence type="ECO:0000259" key="5">
    <source>
        <dbReference type="PROSITE" id="PS51063"/>
    </source>
</evidence>
<proteinExistence type="predicted"/>
<dbReference type="PANTHER" id="PTHR24567">
    <property type="entry name" value="CRP FAMILY TRANSCRIPTIONAL REGULATORY PROTEIN"/>
    <property type="match status" value="1"/>
</dbReference>
<dbReference type="InterPro" id="IPR014710">
    <property type="entry name" value="RmlC-like_jellyroll"/>
</dbReference>
<protein>
    <recommendedName>
        <fullName evidence="8">cAMP-binding domain of CRP or a regulatory subunit of cAMP-dependent protein kinases</fullName>
    </recommendedName>
</protein>
<organism evidence="6 7">
    <name type="scientific">Salinactinospora qingdaonensis</name>
    <dbReference type="NCBI Taxonomy" id="702744"/>
    <lineage>
        <taxon>Bacteria</taxon>
        <taxon>Bacillati</taxon>
        <taxon>Actinomycetota</taxon>
        <taxon>Actinomycetes</taxon>
        <taxon>Streptosporangiales</taxon>
        <taxon>Nocardiopsidaceae</taxon>
        <taxon>Salinactinospora</taxon>
    </lineage>
</organism>
<evidence type="ECO:0000256" key="1">
    <source>
        <dbReference type="ARBA" id="ARBA00023015"/>
    </source>
</evidence>
<dbReference type="InterPro" id="IPR018490">
    <property type="entry name" value="cNMP-bd_dom_sf"/>
</dbReference>
<dbReference type="InterPro" id="IPR012318">
    <property type="entry name" value="HTH_CRP"/>
</dbReference>
<feature type="domain" description="Cyclic nucleotide-binding" evidence="4">
    <location>
        <begin position="11"/>
        <end position="110"/>
    </location>
</feature>
<dbReference type="InterPro" id="IPR000595">
    <property type="entry name" value="cNMP-bd_dom"/>
</dbReference>
<gene>
    <name evidence="6" type="ORF">GCM10022402_35520</name>
</gene>
<reference evidence="7" key="1">
    <citation type="journal article" date="2019" name="Int. J. Syst. Evol. Microbiol.">
        <title>The Global Catalogue of Microorganisms (GCM) 10K type strain sequencing project: providing services to taxonomists for standard genome sequencing and annotation.</title>
        <authorList>
            <consortium name="The Broad Institute Genomics Platform"/>
            <consortium name="The Broad Institute Genome Sequencing Center for Infectious Disease"/>
            <person name="Wu L."/>
            <person name="Ma J."/>
        </authorList>
    </citation>
    <scope>NUCLEOTIDE SEQUENCE [LARGE SCALE GENOMIC DNA]</scope>
    <source>
        <strain evidence="7">JCM 17137</strain>
    </source>
</reference>
<dbReference type="EMBL" id="BAABDD010000018">
    <property type="protein sequence ID" value="GAA3753686.1"/>
    <property type="molecule type" value="Genomic_DNA"/>
</dbReference>
<dbReference type="RefSeq" id="WP_344973312.1">
    <property type="nucleotide sequence ID" value="NZ_BAABDD010000018.1"/>
</dbReference>
<dbReference type="PANTHER" id="PTHR24567:SF74">
    <property type="entry name" value="HTH-TYPE TRANSCRIPTIONAL REGULATOR ARCR"/>
    <property type="match status" value="1"/>
</dbReference>
<dbReference type="SUPFAM" id="SSF46785">
    <property type="entry name" value="Winged helix' DNA-binding domain"/>
    <property type="match status" value="1"/>
</dbReference>
<dbReference type="InterPro" id="IPR036390">
    <property type="entry name" value="WH_DNA-bd_sf"/>
</dbReference>
<dbReference type="Proteomes" id="UP001500908">
    <property type="component" value="Unassembled WGS sequence"/>
</dbReference>
<evidence type="ECO:0000313" key="6">
    <source>
        <dbReference type="EMBL" id="GAA3753686.1"/>
    </source>
</evidence>
<feature type="domain" description="HTH crp-type" evidence="5">
    <location>
        <begin position="141"/>
        <end position="225"/>
    </location>
</feature>
<evidence type="ECO:0000256" key="2">
    <source>
        <dbReference type="ARBA" id="ARBA00023125"/>
    </source>
</evidence>
<sequence length="235" mass="25244">MLGRQGFGGLLSDEQWSQFLKSGSTRKYSDGEMIIHQGDRDRTVFLLVEGTVKVSMVHPDGAEVLLAVRGPGESLGELAALSGLSRTATVTALGGPCLTRVLTSEQFRLLARSMGLEGVLWQHVVSRQSESDSLRAEMMALPSGQRLAATLLRLVDLVGGDIDSATFPSGENGRRGAMLRLGLSQEELGKSVGLSRTAMATGFTKLRSLNVVRTGRQYISILDVDRLRQLAAGTE</sequence>
<keyword evidence="3" id="KW-0804">Transcription</keyword>
<dbReference type="SMART" id="SM00100">
    <property type="entry name" value="cNMP"/>
    <property type="match status" value="1"/>
</dbReference>
<evidence type="ECO:0000259" key="4">
    <source>
        <dbReference type="PROSITE" id="PS50042"/>
    </source>
</evidence>
<dbReference type="PROSITE" id="PS50042">
    <property type="entry name" value="CNMP_BINDING_3"/>
    <property type="match status" value="1"/>
</dbReference>
<dbReference type="PROSITE" id="PS51063">
    <property type="entry name" value="HTH_CRP_2"/>
    <property type="match status" value="1"/>
</dbReference>
<evidence type="ECO:0008006" key="8">
    <source>
        <dbReference type="Google" id="ProtNLM"/>
    </source>
</evidence>
<dbReference type="Pfam" id="PF00027">
    <property type="entry name" value="cNMP_binding"/>
    <property type="match status" value="1"/>
</dbReference>
<evidence type="ECO:0000256" key="3">
    <source>
        <dbReference type="ARBA" id="ARBA00023163"/>
    </source>
</evidence>
<keyword evidence="7" id="KW-1185">Reference proteome</keyword>
<keyword evidence="2" id="KW-0238">DNA-binding</keyword>
<dbReference type="Pfam" id="PF13545">
    <property type="entry name" value="HTH_Crp_2"/>
    <property type="match status" value="1"/>
</dbReference>
<dbReference type="InterPro" id="IPR050397">
    <property type="entry name" value="Env_Response_Regulators"/>
</dbReference>
<dbReference type="CDD" id="cd00038">
    <property type="entry name" value="CAP_ED"/>
    <property type="match status" value="1"/>
</dbReference>
<accession>A0ABP7G2D4</accession>
<dbReference type="Gene3D" id="2.60.120.10">
    <property type="entry name" value="Jelly Rolls"/>
    <property type="match status" value="1"/>
</dbReference>
<dbReference type="SUPFAM" id="SSF51206">
    <property type="entry name" value="cAMP-binding domain-like"/>
    <property type="match status" value="1"/>
</dbReference>
<evidence type="ECO:0000313" key="7">
    <source>
        <dbReference type="Proteomes" id="UP001500908"/>
    </source>
</evidence>
<keyword evidence="1" id="KW-0805">Transcription regulation</keyword>
<comment type="caution">
    <text evidence="6">The sequence shown here is derived from an EMBL/GenBank/DDBJ whole genome shotgun (WGS) entry which is preliminary data.</text>
</comment>